<keyword evidence="1" id="KW-0472">Membrane</keyword>
<accession>A0ABT7S9R1</accession>
<sequence length="130" mass="13955">MAKNDRSIGELFSEVSDQLSRLVRAEINLAKAEIQGRLQKIGTGTGLVLGAVILAFYLLGVVIATAIIALSIPFEPWLAGTIVAVFLLLVIALLAWLGIREIKKGTPPTPLQAIESTKQDVTVIKEGIHQ</sequence>
<feature type="transmembrane region" description="Helical" evidence="1">
    <location>
        <begin position="78"/>
        <end position="99"/>
    </location>
</feature>
<dbReference type="InterPro" id="IPR009937">
    <property type="entry name" value="Phage_holin_3_6"/>
</dbReference>
<comment type="caution">
    <text evidence="2">The sequence shown here is derived from an EMBL/GenBank/DDBJ whole genome shotgun (WGS) entry which is preliminary data.</text>
</comment>
<dbReference type="RefSeq" id="WP_289447825.1">
    <property type="nucleotide sequence ID" value="NZ_JAUCGR010000003.1"/>
</dbReference>
<keyword evidence="1" id="KW-1133">Transmembrane helix</keyword>
<protein>
    <submittedName>
        <fullName evidence="2">Phage holin family protein</fullName>
    </submittedName>
</protein>
<dbReference type="EMBL" id="JAUCGR010000003">
    <property type="protein sequence ID" value="MDM7832363.1"/>
    <property type="molecule type" value="Genomic_DNA"/>
</dbReference>
<name>A0ABT7S9R1_9CELL</name>
<dbReference type="Proteomes" id="UP001321453">
    <property type="component" value="Unassembled WGS sequence"/>
</dbReference>
<proteinExistence type="predicted"/>
<feature type="transmembrane region" description="Helical" evidence="1">
    <location>
        <begin position="47"/>
        <end position="72"/>
    </location>
</feature>
<evidence type="ECO:0000256" key="1">
    <source>
        <dbReference type="SAM" id="Phobius"/>
    </source>
</evidence>
<evidence type="ECO:0000313" key="3">
    <source>
        <dbReference type="Proteomes" id="UP001321453"/>
    </source>
</evidence>
<dbReference type="Pfam" id="PF07332">
    <property type="entry name" value="Phage_holin_3_6"/>
    <property type="match status" value="1"/>
</dbReference>
<gene>
    <name evidence="2" type="ORF">QRT05_13565</name>
</gene>
<reference evidence="2 3" key="1">
    <citation type="submission" date="2023-06" db="EMBL/GenBank/DDBJ databases">
        <title>Cellulomonas sp. MW9 Whole genome sequence.</title>
        <authorList>
            <person name="Park S."/>
        </authorList>
    </citation>
    <scope>NUCLEOTIDE SEQUENCE [LARGE SCALE GENOMIC DNA]</scope>
    <source>
        <strain evidence="2 3">MW9</strain>
    </source>
</reference>
<evidence type="ECO:0000313" key="2">
    <source>
        <dbReference type="EMBL" id="MDM7832363.1"/>
    </source>
</evidence>
<organism evidence="2 3">
    <name type="scientific">Cellulomonas edaphi</name>
    <dbReference type="NCBI Taxonomy" id="3053468"/>
    <lineage>
        <taxon>Bacteria</taxon>
        <taxon>Bacillati</taxon>
        <taxon>Actinomycetota</taxon>
        <taxon>Actinomycetes</taxon>
        <taxon>Micrococcales</taxon>
        <taxon>Cellulomonadaceae</taxon>
        <taxon>Cellulomonas</taxon>
    </lineage>
</organism>
<keyword evidence="3" id="KW-1185">Reference proteome</keyword>
<keyword evidence="1" id="KW-0812">Transmembrane</keyword>